<dbReference type="PANTHER" id="PTHR33751">
    <property type="entry name" value="CBB3-TYPE CYTOCHROME C OXIDASE SUBUNIT FIXP"/>
    <property type="match status" value="1"/>
</dbReference>
<name>A0A2A6LQZ0_RHIFR</name>
<evidence type="ECO:0000313" key="9">
    <source>
        <dbReference type="Proteomes" id="UP000220353"/>
    </source>
</evidence>
<dbReference type="EMBL" id="NWTC01000029">
    <property type="protein sequence ID" value="PDT44737.1"/>
    <property type="molecule type" value="Genomic_DNA"/>
</dbReference>
<keyword evidence="1" id="KW-0813">Transport</keyword>
<proteinExistence type="predicted"/>
<dbReference type="InterPro" id="IPR036909">
    <property type="entry name" value="Cyt_c-like_dom_sf"/>
</dbReference>
<evidence type="ECO:0000259" key="7">
    <source>
        <dbReference type="PROSITE" id="PS51007"/>
    </source>
</evidence>
<evidence type="ECO:0000256" key="1">
    <source>
        <dbReference type="ARBA" id="ARBA00022448"/>
    </source>
</evidence>
<dbReference type="Proteomes" id="UP000220353">
    <property type="component" value="Unassembled WGS sequence"/>
</dbReference>
<gene>
    <name evidence="8" type="ORF">CO661_27665</name>
</gene>
<sequence length="85" mass="8976">MAAEASHGAQIAAACASCHDPGGRGHAIPPITSLDEQTIIKFMHNYRASESSSHVMHAVALSLSEEEIAAVARHLAANVRHRGRP</sequence>
<dbReference type="SUPFAM" id="SSF46626">
    <property type="entry name" value="Cytochrome c"/>
    <property type="match status" value="1"/>
</dbReference>
<protein>
    <recommendedName>
        <fullName evidence="7">Cytochrome c domain-containing protein</fullName>
    </recommendedName>
</protein>
<comment type="caution">
    <text evidence="8">The sequence shown here is derived from an EMBL/GenBank/DDBJ whole genome shotgun (WGS) entry which is preliminary data.</text>
</comment>
<evidence type="ECO:0000256" key="3">
    <source>
        <dbReference type="ARBA" id="ARBA00022723"/>
    </source>
</evidence>
<evidence type="ECO:0000256" key="2">
    <source>
        <dbReference type="ARBA" id="ARBA00022617"/>
    </source>
</evidence>
<reference evidence="8 9" key="1">
    <citation type="submission" date="2017-09" db="EMBL/GenBank/DDBJ databases">
        <title>Comparative genomics of rhizobia isolated from Phaseolus vulgaris in China.</title>
        <authorList>
            <person name="Tong W."/>
        </authorList>
    </citation>
    <scope>NUCLEOTIDE SEQUENCE [LARGE SCALE GENOMIC DNA]</scope>
    <source>
        <strain evidence="8 9">PCH1</strain>
    </source>
</reference>
<accession>A0A2A6LQZ0</accession>
<keyword evidence="3 6" id="KW-0479">Metal-binding</keyword>
<keyword evidence="4" id="KW-0249">Electron transport</keyword>
<dbReference type="InterPro" id="IPR009056">
    <property type="entry name" value="Cyt_c-like_dom"/>
</dbReference>
<dbReference type="PANTHER" id="PTHR33751:SF9">
    <property type="entry name" value="CYTOCHROME C4"/>
    <property type="match status" value="1"/>
</dbReference>
<evidence type="ECO:0000256" key="6">
    <source>
        <dbReference type="PROSITE-ProRule" id="PRU00433"/>
    </source>
</evidence>
<dbReference type="Gene3D" id="1.10.760.10">
    <property type="entry name" value="Cytochrome c-like domain"/>
    <property type="match status" value="1"/>
</dbReference>
<dbReference type="GO" id="GO:0009055">
    <property type="term" value="F:electron transfer activity"/>
    <property type="evidence" value="ECO:0007669"/>
    <property type="project" value="InterPro"/>
</dbReference>
<evidence type="ECO:0000313" key="8">
    <source>
        <dbReference type="EMBL" id="PDT44737.1"/>
    </source>
</evidence>
<evidence type="ECO:0000256" key="5">
    <source>
        <dbReference type="ARBA" id="ARBA00023004"/>
    </source>
</evidence>
<evidence type="ECO:0000256" key="4">
    <source>
        <dbReference type="ARBA" id="ARBA00022982"/>
    </source>
</evidence>
<dbReference type="PROSITE" id="PS51007">
    <property type="entry name" value="CYTC"/>
    <property type="match status" value="1"/>
</dbReference>
<dbReference type="Pfam" id="PF13442">
    <property type="entry name" value="Cytochrome_CBB3"/>
    <property type="match status" value="1"/>
</dbReference>
<dbReference type="AlphaFoldDB" id="A0A2A6LQZ0"/>
<dbReference type="GO" id="GO:0046872">
    <property type="term" value="F:metal ion binding"/>
    <property type="evidence" value="ECO:0007669"/>
    <property type="project" value="UniProtKB-KW"/>
</dbReference>
<keyword evidence="5 6" id="KW-0408">Iron</keyword>
<dbReference type="InterPro" id="IPR050597">
    <property type="entry name" value="Cytochrome_c_Oxidase_Subunit"/>
</dbReference>
<organism evidence="8 9">
    <name type="scientific">Rhizobium fredii</name>
    <name type="common">Sinorhizobium fredii</name>
    <dbReference type="NCBI Taxonomy" id="380"/>
    <lineage>
        <taxon>Bacteria</taxon>
        <taxon>Pseudomonadati</taxon>
        <taxon>Pseudomonadota</taxon>
        <taxon>Alphaproteobacteria</taxon>
        <taxon>Hyphomicrobiales</taxon>
        <taxon>Rhizobiaceae</taxon>
        <taxon>Sinorhizobium/Ensifer group</taxon>
        <taxon>Sinorhizobium</taxon>
    </lineage>
</organism>
<feature type="domain" description="Cytochrome c" evidence="7">
    <location>
        <begin position="3"/>
        <end position="79"/>
    </location>
</feature>
<keyword evidence="2 6" id="KW-0349">Heme</keyword>
<dbReference type="GO" id="GO:0020037">
    <property type="term" value="F:heme binding"/>
    <property type="evidence" value="ECO:0007669"/>
    <property type="project" value="InterPro"/>
</dbReference>